<keyword evidence="3" id="KW-1185">Reference proteome</keyword>
<accession>A0A501W7I7</accession>
<dbReference type="Gene3D" id="3.40.630.30">
    <property type="match status" value="1"/>
</dbReference>
<proteinExistence type="predicted"/>
<dbReference type="PROSITE" id="PS51186">
    <property type="entry name" value="GNAT"/>
    <property type="match status" value="1"/>
</dbReference>
<protein>
    <submittedName>
        <fullName evidence="2">GNAT family N-acetyltransferase</fullName>
    </submittedName>
</protein>
<reference evidence="2 3" key="1">
    <citation type="submission" date="2019-06" db="EMBL/GenBank/DDBJ databases">
        <title>A novel bacterium of genus Pontibacter, isolated from marine sediment.</title>
        <authorList>
            <person name="Huang H."/>
            <person name="Mo K."/>
            <person name="Hu Y."/>
        </authorList>
    </citation>
    <scope>NUCLEOTIDE SEQUENCE [LARGE SCALE GENOMIC DNA]</scope>
    <source>
        <strain evidence="2 3">HB172049</strain>
    </source>
</reference>
<name>A0A501W7I7_9BACT</name>
<dbReference type="Pfam" id="PF13673">
    <property type="entry name" value="Acetyltransf_10"/>
    <property type="match status" value="1"/>
</dbReference>
<gene>
    <name evidence="2" type="ORF">FJM65_04305</name>
</gene>
<dbReference type="InterPro" id="IPR000182">
    <property type="entry name" value="GNAT_dom"/>
</dbReference>
<dbReference type="OrthoDB" id="2352823at2"/>
<sequence length="72" mass="8656">MFIVELLNQGKRLSYVLLQYLQERARQLAATRITLQARENAVNFYRRNGYEMIEKIYPLFGSFPHYLMARQL</sequence>
<dbReference type="SUPFAM" id="SSF55729">
    <property type="entry name" value="Acyl-CoA N-acyltransferases (Nat)"/>
    <property type="match status" value="1"/>
</dbReference>
<organism evidence="2 3">
    <name type="scientific">Pontibacter mangrovi</name>
    <dbReference type="NCBI Taxonomy" id="2589816"/>
    <lineage>
        <taxon>Bacteria</taxon>
        <taxon>Pseudomonadati</taxon>
        <taxon>Bacteroidota</taxon>
        <taxon>Cytophagia</taxon>
        <taxon>Cytophagales</taxon>
        <taxon>Hymenobacteraceae</taxon>
        <taxon>Pontibacter</taxon>
    </lineage>
</organism>
<comment type="caution">
    <text evidence="2">The sequence shown here is derived from an EMBL/GenBank/DDBJ whole genome shotgun (WGS) entry which is preliminary data.</text>
</comment>
<dbReference type="RefSeq" id="WP_140619818.1">
    <property type="nucleotide sequence ID" value="NZ_VFRQ01000002.1"/>
</dbReference>
<dbReference type="GO" id="GO:0016747">
    <property type="term" value="F:acyltransferase activity, transferring groups other than amino-acyl groups"/>
    <property type="evidence" value="ECO:0007669"/>
    <property type="project" value="InterPro"/>
</dbReference>
<feature type="domain" description="N-acetyltransferase" evidence="1">
    <location>
        <begin position="1"/>
        <end position="72"/>
    </location>
</feature>
<dbReference type="Proteomes" id="UP000316727">
    <property type="component" value="Unassembled WGS sequence"/>
</dbReference>
<evidence type="ECO:0000313" key="3">
    <source>
        <dbReference type="Proteomes" id="UP000316727"/>
    </source>
</evidence>
<dbReference type="InterPro" id="IPR016181">
    <property type="entry name" value="Acyl_CoA_acyltransferase"/>
</dbReference>
<evidence type="ECO:0000313" key="2">
    <source>
        <dbReference type="EMBL" id="TPE45268.1"/>
    </source>
</evidence>
<evidence type="ECO:0000259" key="1">
    <source>
        <dbReference type="PROSITE" id="PS51186"/>
    </source>
</evidence>
<keyword evidence="2" id="KW-0808">Transferase</keyword>
<dbReference type="EMBL" id="VFRQ01000002">
    <property type="protein sequence ID" value="TPE45268.1"/>
    <property type="molecule type" value="Genomic_DNA"/>
</dbReference>
<dbReference type="AlphaFoldDB" id="A0A501W7I7"/>